<proteinExistence type="predicted"/>
<evidence type="ECO:0000313" key="2">
    <source>
        <dbReference type="Proteomes" id="UP000825935"/>
    </source>
</evidence>
<protein>
    <submittedName>
        <fullName evidence="1">Uncharacterized protein</fullName>
    </submittedName>
</protein>
<evidence type="ECO:0000313" key="1">
    <source>
        <dbReference type="EMBL" id="KAH7421199.1"/>
    </source>
</evidence>
<organism evidence="1 2">
    <name type="scientific">Ceratopteris richardii</name>
    <name type="common">Triangle waterfern</name>
    <dbReference type="NCBI Taxonomy" id="49495"/>
    <lineage>
        <taxon>Eukaryota</taxon>
        <taxon>Viridiplantae</taxon>
        <taxon>Streptophyta</taxon>
        <taxon>Embryophyta</taxon>
        <taxon>Tracheophyta</taxon>
        <taxon>Polypodiopsida</taxon>
        <taxon>Polypodiidae</taxon>
        <taxon>Polypodiales</taxon>
        <taxon>Pteridineae</taxon>
        <taxon>Pteridaceae</taxon>
        <taxon>Parkerioideae</taxon>
        <taxon>Ceratopteris</taxon>
    </lineage>
</organism>
<sequence length="162" mass="17677">MQIQLLPKCFRANGGPLASLLNFLTSIHDAFFFQYIGISTTTGGSSDKMETLNLPPRKDVRRIMQWLKQEDGGGGKDKKFRVVAAAPPARSGVLSDDDQVQITASHKQCEKRKYAGNENRSPLKHVKAAITTSSPDITTRHISLPGVPSPANPSLPSFKMCV</sequence>
<comment type="caution">
    <text evidence="1">The sequence shown here is derived from an EMBL/GenBank/DDBJ whole genome shotgun (WGS) entry which is preliminary data.</text>
</comment>
<keyword evidence="2" id="KW-1185">Reference proteome</keyword>
<accession>A0A8T2TKP0</accession>
<dbReference type="Proteomes" id="UP000825935">
    <property type="component" value="Chromosome 13"/>
</dbReference>
<gene>
    <name evidence="1" type="ORF">KP509_13G045200</name>
</gene>
<reference evidence="1" key="1">
    <citation type="submission" date="2021-08" db="EMBL/GenBank/DDBJ databases">
        <title>WGS assembly of Ceratopteris richardii.</title>
        <authorList>
            <person name="Marchant D.B."/>
            <person name="Chen G."/>
            <person name="Jenkins J."/>
            <person name="Shu S."/>
            <person name="Leebens-Mack J."/>
            <person name="Grimwood J."/>
            <person name="Schmutz J."/>
            <person name="Soltis P."/>
            <person name="Soltis D."/>
            <person name="Chen Z.-H."/>
        </authorList>
    </citation>
    <scope>NUCLEOTIDE SEQUENCE</scope>
    <source>
        <strain evidence="1">Whitten #5841</strain>
        <tissue evidence="1">Leaf</tissue>
    </source>
</reference>
<name>A0A8T2TKP0_CERRI</name>
<dbReference type="AlphaFoldDB" id="A0A8T2TKP0"/>
<dbReference type="EMBL" id="CM035418">
    <property type="protein sequence ID" value="KAH7421199.1"/>
    <property type="molecule type" value="Genomic_DNA"/>
</dbReference>